<accession>A4U0M1</accession>
<evidence type="ECO:0000256" key="2">
    <source>
        <dbReference type="ARBA" id="ARBA00022737"/>
    </source>
</evidence>
<dbReference type="Gene3D" id="3.10.580.10">
    <property type="entry name" value="CBS-domain"/>
    <property type="match status" value="1"/>
</dbReference>
<dbReference type="Pfam" id="PF00571">
    <property type="entry name" value="CBS"/>
    <property type="match status" value="2"/>
</dbReference>
<dbReference type="Gene3D" id="3.30.465.10">
    <property type="match status" value="1"/>
</dbReference>
<dbReference type="InterPro" id="IPR016169">
    <property type="entry name" value="FAD-bd_PCMH_sub2"/>
</dbReference>
<dbReference type="InterPro" id="IPR005170">
    <property type="entry name" value="Transptr-assoc_dom"/>
</dbReference>
<dbReference type="AlphaFoldDB" id="A4U0M1"/>
<dbReference type="InterPro" id="IPR044751">
    <property type="entry name" value="Ion_transp-like_CBS"/>
</dbReference>
<name>A4U0M1_9PROT</name>
<dbReference type="FunFam" id="3.10.580.10:FF:000002">
    <property type="entry name" value="Magnesium/cobalt efflux protein CorC"/>
    <property type="match status" value="1"/>
</dbReference>
<keyword evidence="3 4" id="KW-0129">CBS domain</keyword>
<evidence type="ECO:0000259" key="6">
    <source>
        <dbReference type="PROSITE" id="PS51371"/>
    </source>
</evidence>
<proteinExistence type="inferred from homology"/>
<dbReference type="PANTHER" id="PTHR22777:SF27">
    <property type="entry name" value="MAGNESIUM AND COBALT EFFLUX PROTEIN CORC"/>
    <property type="match status" value="1"/>
</dbReference>
<dbReference type="CDD" id="cd04590">
    <property type="entry name" value="CBS_pair_CorC_HlyC_assoc"/>
    <property type="match status" value="1"/>
</dbReference>
<protein>
    <submittedName>
        <fullName evidence="7">Hemolysin</fullName>
    </submittedName>
</protein>
<evidence type="ECO:0000256" key="3">
    <source>
        <dbReference type="ARBA" id="ARBA00023122"/>
    </source>
</evidence>
<dbReference type="SUPFAM" id="SSF54631">
    <property type="entry name" value="CBS-domain pair"/>
    <property type="match status" value="1"/>
</dbReference>
<dbReference type="Pfam" id="PF03471">
    <property type="entry name" value="CorC_HlyC"/>
    <property type="match status" value="1"/>
</dbReference>
<feature type="domain" description="CBS" evidence="6">
    <location>
        <begin position="122"/>
        <end position="181"/>
    </location>
</feature>
<dbReference type="InterPro" id="IPR000644">
    <property type="entry name" value="CBS_dom"/>
</dbReference>
<dbReference type="InterPro" id="IPR036318">
    <property type="entry name" value="FAD-bd_PCMH-like_sf"/>
</dbReference>
<evidence type="ECO:0000256" key="4">
    <source>
        <dbReference type="PROSITE-ProRule" id="PRU00703"/>
    </source>
</evidence>
<feature type="domain" description="CBS" evidence="6">
    <location>
        <begin position="186"/>
        <end position="246"/>
    </location>
</feature>
<dbReference type="SMART" id="SM01091">
    <property type="entry name" value="CorC_HlyC"/>
    <property type="match status" value="1"/>
</dbReference>
<evidence type="ECO:0000313" key="7">
    <source>
        <dbReference type="EMBL" id="CAM76428.1"/>
    </source>
</evidence>
<evidence type="ECO:0000256" key="1">
    <source>
        <dbReference type="ARBA" id="ARBA00006446"/>
    </source>
</evidence>
<dbReference type="EMBL" id="CU459003">
    <property type="protein sequence ID" value="CAM76428.1"/>
    <property type="molecule type" value="Genomic_DNA"/>
</dbReference>
<comment type="similarity">
    <text evidence="1">Belongs to the UPF0053 family. Hemolysin C subfamily.</text>
</comment>
<keyword evidence="2" id="KW-0677">Repeat</keyword>
<dbReference type="GO" id="GO:0005886">
    <property type="term" value="C:plasma membrane"/>
    <property type="evidence" value="ECO:0007669"/>
    <property type="project" value="TreeGrafter"/>
</dbReference>
<dbReference type="InterPro" id="IPR046342">
    <property type="entry name" value="CBS_dom_sf"/>
</dbReference>
<dbReference type="GO" id="GO:0050660">
    <property type="term" value="F:flavin adenine dinucleotide binding"/>
    <property type="evidence" value="ECO:0007669"/>
    <property type="project" value="InterPro"/>
</dbReference>
<reference evidence="7" key="1">
    <citation type="journal article" date="2007" name="J. Bacteriol.">
        <title>Comparative genome analysis of four magnetotactic bacteria reveals a complex set of group-specific genes implicated in magnetosome biomineralization and function.</title>
        <authorList>
            <person name="Richter M."/>
            <person name="Kube M."/>
            <person name="Bazylinski D.A."/>
            <person name="Lombardot T."/>
            <person name="Gloeckner F.O."/>
            <person name="Reinhardt R."/>
            <person name="Schueler D."/>
        </authorList>
    </citation>
    <scope>NUCLEOTIDE SEQUENCE</scope>
    <source>
        <strain evidence="7">MSR-1</strain>
    </source>
</reference>
<dbReference type="SUPFAM" id="SSF56176">
    <property type="entry name" value="FAD-binding/transporter-associated domain-like"/>
    <property type="match status" value="1"/>
</dbReference>
<dbReference type="PROSITE" id="PS51371">
    <property type="entry name" value="CBS"/>
    <property type="match status" value="2"/>
</dbReference>
<gene>
    <name evidence="7" type="ORF">MGR_1320</name>
</gene>
<organism evidence="7">
    <name type="scientific">Magnetospirillum gryphiswaldense</name>
    <dbReference type="NCBI Taxonomy" id="55518"/>
    <lineage>
        <taxon>Bacteria</taxon>
        <taxon>Pseudomonadati</taxon>
        <taxon>Pseudomonadota</taxon>
        <taxon>Alphaproteobacteria</taxon>
        <taxon>Rhodospirillales</taxon>
        <taxon>Rhodospirillaceae</taxon>
        <taxon>Magnetospirillum</taxon>
    </lineage>
</organism>
<dbReference type="PANTHER" id="PTHR22777">
    <property type="entry name" value="HEMOLYSIN-RELATED"/>
    <property type="match status" value="1"/>
</dbReference>
<feature type="compositionally biased region" description="Basic and acidic residues" evidence="5">
    <location>
        <begin position="1"/>
        <end position="10"/>
    </location>
</feature>
<sequence length="342" mass="37612">MSEPHSRPPRDNGANVKVSRDNGANVKVSRDNGANVKVSRDGGMGVKNPPETGGAAGDDSLVAMVRGWVRALRRAKGGESVREALEDLIDDRDDTGIPIDDHERILLGNILHLRDVTAYDVMVPRADIQGVEDGTTLDDLIDLFIRCGHSRLPVHRGTLDDIIGMVHIKDVLAATRSDQSFHLPHIMRRVLFVSPAMRVPDMLLEMRLKRTHMALVVDEYGGIDGLVTTEDLVEQIVGEIEDEHDEHDDPVMSIAADGTIEADARASIEEFEAALGAVLTDEERDEVDTLGGLVFFIAGRIPSRGELIVHSSGLEFEVVDADPRRIKWLRVRRLLPVADDQS</sequence>
<feature type="region of interest" description="Disordered" evidence="5">
    <location>
        <begin position="1"/>
        <end position="58"/>
    </location>
</feature>
<dbReference type="SMART" id="SM00116">
    <property type="entry name" value="CBS"/>
    <property type="match status" value="2"/>
</dbReference>
<evidence type="ECO:0000256" key="5">
    <source>
        <dbReference type="SAM" id="MobiDB-lite"/>
    </source>
</evidence>